<dbReference type="InterPro" id="IPR013346">
    <property type="entry name" value="NrdE_NrdA_C"/>
</dbReference>
<evidence type="ECO:0000313" key="8">
    <source>
        <dbReference type="Proteomes" id="UP000836841"/>
    </source>
</evidence>
<dbReference type="EC" id="1.17.4.1" evidence="2 5"/>
<comment type="function">
    <text evidence="5">Provides the precursors necessary for DNA synthesis. Catalyzes the biosynthesis of deoxyribonucleotides from the corresponding ribonucleotides.</text>
</comment>
<evidence type="ECO:0000256" key="1">
    <source>
        <dbReference type="ARBA" id="ARBA00010406"/>
    </source>
</evidence>
<dbReference type="InterPro" id="IPR008926">
    <property type="entry name" value="RNR_R1-su_N"/>
</dbReference>
<dbReference type="GO" id="GO:0005971">
    <property type="term" value="C:ribonucleoside-diphosphate reductase complex"/>
    <property type="evidence" value="ECO:0007669"/>
    <property type="project" value="TreeGrafter"/>
</dbReference>
<dbReference type="GO" id="GO:0004748">
    <property type="term" value="F:ribonucleoside-diphosphate reductase activity, thioredoxin disulfide as acceptor"/>
    <property type="evidence" value="ECO:0007669"/>
    <property type="project" value="UniProtKB-EC"/>
</dbReference>
<evidence type="ECO:0000256" key="4">
    <source>
        <dbReference type="ARBA" id="ARBA00023116"/>
    </source>
</evidence>
<dbReference type="SUPFAM" id="SSF48168">
    <property type="entry name" value="R1 subunit of ribonucleotide reductase, N-terminal domain"/>
    <property type="match status" value="1"/>
</dbReference>
<organism evidence="7 8">
    <name type="scientific">Thlaspi arvense</name>
    <name type="common">Field penny-cress</name>
    <dbReference type="NCBI Taxonomy" id="13288"/>
    <lineage>
        <taxon>Eukaryota</taxon>
        <taxon>Viridiplantae</taxon>
        <taxon>Streptophyta</taxon>
        <taxon>Embryophyta</taxon>
        <taxon>Tracheophyta</taxon>
        <taxon>Spermatophyta</taxon>
        <taxon>Magnoliopsida</taxon>
        <taxon>eudicotyledons</taxon>
        <taxon>Gunneridae</taxon>
        <taxon>Pentapetalae</taxon>
        <taxon>rosids</taxon>
        <taxon>malvids</taxon>
        <taxon>Brassicales</taxon>
        <taxon>Brassicaceae</taxon>
        <taxon>Thlaspideae</taxon>
        <taxon>Thlaspi</taxon>
    </lineage>
</organism>
<sequence>MHDRDFDYDYFGFKTLERLCLLKVDGKVVERPQHMLMRVAVGIHLDDIDSAIKTYHVMSQRLFTHAPPTLLYAGTPRPQLSSSFLTCIQDDSIEGIYDTLQKCAVISKSAGSVSVSVHNANGISNLLGVLNATARYADQGGGKTKRQCSGRAKERYTVQCHAKITHHHMCVVSKLYSFFANPMQEARDSLCTALWVPDLFMERLRSKGKWSLFCPNEAPGLADCWGMEFERLYTKYEREGKAKKVLQARDLFCHILKSQLETGMPYMLLKDICNRKSNQQNLGTIKSSSMCTGVIEYTSPTETAVCNLASIALSRFVMEKGVPFDSHPSKLVGSLRSKSRYFDFEKLAEVTATVTNDVDKIIDRNYYPVESAKTSNMRHRPISIGVQGLADAFILLGMPFDSPEAQQLNTDIFETIYYHALKASAELAARNGAYETYKGSPMSKGILQPDMWGVTPSNRWDWALLRDMISKTGVRNSLLVSLMPTALTSQILGNSECFEPYVSNIYSRKALPSKGFLSGEFILVNKHLLHDLTEMGLWTPKLKDKVTHGNGSISNVPEIPDDIKAIYRTAWEMKQRPMIDMAADRGCYIDQSQCLNLHLEEPGYLNLTILQFYAWIKGLKTGMHYLRSRATNYGQGSINK</sequence>
<dbReference type="InterPro" id="IPR000788">
    <property type="entry name" value="RNR_lg_C"/>
</dbReference>
<dbReference type="GO" id="GO:0009263">
    <property type="term" value="P:deoxyribonucleotide biosynthetic process"/>
    <property type="evidence" value="ECO:0007669"/>
    <property type="project" value="UniProtKB-KW"/>
</dbReference>
<dbReference type="PROSITE" id="PS00089">
    <property type="entry name" value="RIBORED_LARGE"/>
    <property type="match status" value="1"/>
</dbReference>
<dbReference type="Proteomes" id="UP000836841">
    <property type="component" value="Chromosome 3"/>
</dbReference>
<dbReference type="InterPro" id="IPR039718">
    <property type="entry name" value="Rrm1"/>
</dbReference>
<keyword evidence="8" id="KW-1185">Reference proteome</keyword>
<dbReference type="PANTHER" id="PTHR11573">
    <property type="entry name" value="RIBONUCLEOSIDE-DIPHOSPHATE REDUCTASE LARGE CHAIN"/>
    <property type="match status" value="1"/>
</dbReference>
<gene>
    <name evidence="7" type="ORF">TAV2_LOCUS8948</name>
</gene>
<dbReference type="SUPFAM" id="SSF51998">
    <property type="entry name" value="PFL-like glycyl radical enzymes"/>
    <property type="match status" value="1"/>
</dbReference>
<evidence type="ECO:0000256" key="3">
    <source>
        <dbReference type="ARBA" id="ARBA00023002"/>
    </source>
</evidence>
<evidence type="ECO:0000313" key="7">
    <source>
        <dbReference type="EMBL" id="CAH2051231.1"/>
    </source>
</evidence>
<keyword evidence="3 5" id="KW-0560">Oxidoreductase</keyword>
<accession>A0AAU9RYU0</accession>
<comment type="catalytic activity">
    <reaction evidence="5">
        <text>a 2'-deoxyribonucleoside 5'-diphosphate + [thioredoxin]-disulfide + H2O = a ribonucleoside 5'-diphosphate + [thioredoxin]-dithiol</text>
        <dbReference type="Rhea" id="RHEA:23252"/>
        <dbReference type="Rhea" id="RHEA-COMP:10698"/>
        <dbReference type="Rhea" id="RHEA-COMP:10700"/>
        <dbReference type="ChEBI" id="CHEBI:15377"/>
        <dbReference type="ChEBI" id="CHEBI:29950"/>
        <dbReference type="ChEBI" id="CHEBI:50058"/>
        <dbReference type="ChEBI" id="CHEBI:57930"/>
        <dbReference type="ChEBI" id="CHEBI:73316"/>
        <dbReference type="EC" id="1.17.4.1"/>
    </reaction>
</comment>
<name>A0AAU9RYU0_THLAR</name>
<dbReference type="PANTHER" id="PTHR11573:SF31">
    <property type="entry name" value="RIBONUCLEOSIDE-DIPHOSPHATE REDUCTASE"/>
    <property type="match status" value="1"/>
</dbReference>
<proteinExistence type="inferred from homology"/>
<dbReference type="PRINTS" id="PR01183">
    <property type="entry name" value="RIBORDTASEM1"/>
</dbReference>
<dbReference type="InterPro" id="IPR013509">
    <property type="entry name" value="RNR_lsu_N"/>
</dbReference>
<dbReference type="AlphaFoldDB" id="A0AAU9RYU0"/>
<keyword evidence="4 5" id="KW-0215">Deoxyribonucleotide synthesis</keyword>
<evidence type="ECO:0000256" key="2">
    <source>
        <dbReference type="ARBA" id="ARBA00012274"/>
    </source>
</evidence>
<dbReference type="Pfam" id="PF02867">
    <property type="entry name" value="Ribonuc_red_lgC"/>
    <property type="match status" value="1"/>
</dbReference>
<evidence type="ECO:0000256" key="5">
    <source>
        <dbReference type="RuleBase" id="RU003410"/>
    </source>
</evidence>
<protein>
    <recommendedName>
        <fullName evidence="2 5">Ribonucleoside-diphosphate reductase</fullName>
        <ecNumber evidence="2 5">1.17.4.1</ecNumber>
    </recommendedName>
</protein>
<dbReference type="NCBIfam" id="TIGR02506">
    <property type="entry name" value="NrdE_NrdA"/>
    <property type="match status" value="1"/>
</dbReference>
<dbReference type="Pfam" id="PF00317">
    <property type="entry name" value="Ribonuc_red_lgN"/>
    <property type="match status" value="1"/>
</dbReference>
<dbReference type="Gene3D" id="3.20.70.20">
    <property type="match status" value="1"/>
</dbReference>
<dbReference type="GO" id="GO:0005524">
    <property type="term" value="F:ATP binding"/>
    <property type="evidence" value="ECO:0007669"/>
    <property type="project" value="InterPro"/>
</dbReference>
<reference evidence="7 8" key="1">
    <citation type="submission" date="2022-03" db="EMBL/GenBank/DDBJ databases">
        <authorList>
            <person name="Nunn A."/>
            <person name="Chopra R."/>
            <person name="Nunn A."/>
            <person name="Contreras Garrido A."/>
        </authorList>
    </citation>
    <scope>NUCLEOTIDE SEQUENCE [LARGE SCALE GENOMIC DNA]</scope>
</reference>
<dbReference type="EMBL" id="OU466859">
    <property type="protein sequence ID" value="CAH2051231.1"/>
    <property type="molecule type" value="Genomic_DNA"/>
</dbReference>
<evidence type="ECO:0000259" key="6">
    <source>
        <dbReference type="PROSITE" id="PS00089"/>
    </source>
</evidence>
<comment type="similarity">
    <text evidence="1 5">Belongs to the ribonucleoside diphosphate reductase large chain family.</text>
</comment>
<feature type="domain" description="Ribonucleotide reductase large subunit" evidence="6">
    <location>
        <begin position="462"/>
        <end position="484"/>
    </location>
</feature>